<dbReference type="RefSeq" id="WP_146204300.1">
    <property type="nucleotide sequence ID" value="NZ_PXWF02000076.1"/>
</dbReference>
<dbReference type="Pfam" id="PF08308">
    <property type="entry name" value="PEGA"/>
    <property type="match status" value="1"/>
</dbReference>
<organism evidence="4 5">
    <name type="scientific">Massilia glaciei</name>
    <dbReference type="NCBI Taxonomy" id="1524097"/>
    <lineage>
        <taxon>Bacteria</taxon>
        <taxon>Pseudomonadati</taxon>
        <taxon>Pseudomonadota</taxon>
        <taxon>Betaproteobacteria</taxon>
        <taxon>Burkholderiales</taxon>
        <taxon>Oxalobacteraceae</taxon>
        <taxon>Telluria group</taxon>
        <taxon>Massilia</taxon>
    </lineage>
</organism>
<accession>A0A2U2I4A0</accession>
<evidence type="ECO:0000256" key="1">
    <source>
        <dbReference type="SAM" id="MobiDB-lite"/>
    </source>
</evidence>
<proteinExistence type="predicted"/>
<dbReference type="AlphaFoldDB" id="A0A2U2I4A0"/>
<evidence type="ECO:0000256" key="2">
    <source>
        <dbReference type="SAM" id="Phobius"/>
    </source>
</evidence>
<feature type="transmembrane region" description="Helical" evidence="2">
    <location>
        <begin position="45"/>
        <end position="64"/>
    </location>
</feature>
<dbReference type="OrthoDB" id="9801841at2"/>
<gene>
    <name evidence="4" type="ORF">C7C56_005865</name>
</gene>
<evidence type="ECO:0000313" key="4">
    <source>
        <dbReference type="EMBL" id="PWF54648.1"/>
    </source>
</evidence>
<keyword evidence="2" id="KW-1133">Transmembrane helix</keyword>
<feature type="compositionally biased region" description="Low complexity" evidence="1">
    <location>
        <begin position="1"/>
        <end position="14"/>
    </location>
</feature>
<feature type="region of interest" description="Disordered" evidence="1">
    <location>
        <begin position="1"/>
        <end position="39"/>
    </location>
</feature>
<protein>
    <recommendedName>
        <fullName evidence="3">PEGA domain-containing protein</fullName>
    </recommendedName>
</protein>
<keyword evidence="2" id="KW-0472">Membrane</keyword>
<comment type="caution">
    <text evidence="4">The sequence shown here is derived from an EMBL/GenBank/DDBJ whole genome shotgun (WGS) entry which is preliminary data.</text>
</comment>
<name>A0A2U2I4A0_9BURK</name>
<reference evidence="4 5" key="1">
    <citation type="submission" date="2018-04" db="EMBL/GenBank/DDBJ databases">
        <title>Massilia violaceinigra sp. nov., a novel purple-pigmented bacterium isolated from Tianshan glacier, Xinjiang, China.</title>
        <authorList>
            <person name="Wang H."/>
        </authorList>
    </citation>
    <scope>NUCLEOTIDE SEQUENCE [LARGE SCALE GENOMIC DNA]</scope>
    <source>
        <strain evidence="4 5">B448-2</strain>
    </source>
</reference>
<keyword evidence="2" id="KW-0812">Transmembrane</keyword>
<evidence type="ECO:0000259" key="3">
    <source>
        <dbReference type="Pfam" id="PF08308"/>
    </source>
</evidence>
<sequence>QAAPARPAPAAAAGAPPPPGPKKAAPPPSRNTPAKRASPFTPTRMAVALVALAGVGAGLFFVMGSGPNPVNMAQQQAAPPPAYDEPEVAPPEPALDAEELAWNKLEATLSATPDATPDANAARLGAFLEQYPAGTHAPAARARLAELQPPVATPAPAPAVPAPAASAAVPDAAPAAPAAELSANYTLAIKPWGTVYVDGKERGVTPPLKRLALSAGKHQIRVVNPNFPTFTMNVNITSKKGGTVAHDFSAARK</sequence>
<dbReference type="Proteomes" id="UP000241421">
    <property type="component" value="Unassembled WGS sequence"/>
</dbReference>
<feature type="compositionally biased region" description="Pro residues" evidence="1">
    <location>
        <begin position="15"/>
        <end position="30"/>
    </location>
</feature>
<evidence type="ECO:0000313" key="5">
    <source>
        <dbReference type="Proteomes" id="UP000241421"/>
    </source>
</evidence>
<dbReference type="EMBL" id="PXWF02000076">
    <property type="protein sequence ID" value="PWF54648.1"/>
    <property type="molecule type" value="Genomic_DNA"/>
</dbReference>
<feature type="non-terminal residue" evidence="4">
    <location>
        <position position="1"/>
    </location>
</feature>
<keyword evidence="5" id="KW-1185">Reference proteome</keyword>
<dbReference type="InterPro" id="IPR013229">
    <property type="entry name" value="PEGA"/>
</dbReference>
<feature type="domain" description="PEGA" evidence="3">
    <location>
        <begin position="194"/>
        <end position="240"/>
    </location>
</feature>